<comment type="subcellular location">
    <subcellularLocation>
        <location evidence="1">Cell surface</location>
    </subcellularLocation>
</comment>
<dbReference type="OrthoDB" id="2381787at2"/>
<keyword evidence="3" id="KW-1133">Transmembrane helix</keyword>
<keyword evidence="3" id="KW-0812">Transmembrane</keyword>
<evidence type="ECO:0000256" key="1">
    <source>
        <dbReference type="ARBA" id="ARBA00004241"/>
    </source>
</evidence>
<dbReference type="InterPro" id="IPR012902">
    <property type="entry name" value="N_methyl_site"/>
</dbReference>
<feature type="transmembrane region" description="Helical" evidence="3">
    <location>
        <begin position="12"/>
        <end position="31"/>
    </location>
</feature>
<name>A0A223D0G9_9BACL</name>
<organism evidence="4 5">
    <name type="scientific">Tumebacillus algifaecis</name>
    <dbReference type="NCBI Taxonomy" id="1214604"/>
    <lineage>
        <taxon>Bacteria</taxon>
        <taxon>Bacillati</taxon>
        <taxon>Bacillota</taxon>
        <taxon>Bacilli</taxon>
        <taxon>Bacillales</taxon>
        <taxon>Alicyclobacillaceae</taxon>
        <taxon>Tumebacillus</taxon>
    </lineage>
</organism>
<dbReference type="KEGG" id="tab:CIG75_08180"/>
<reference evidence="4 5" key="1">
    <citation type="journal article" date="2015" name="Int. J. Syst. Evol. Microbiol.">
        <title>Tumebacillus algifaecis sp. nov., isolated from decomposing algal scum.</title>
        <authorList>
            <person name="Wu Y.F."/>
            <person name="Zhang B."/>
            <person name="Xing P."/>
            <person name="Wu Q.L."/>
            <person name="Liu S.J."/>
        </authorList>
    </citation>
    <scope>NUCLEOTIDE SEQUENCE [LARGE SCALE GENOMIC DNA]</scope>
    <source>
        <strain evidence="4 5">THMBR28</strain>
    </source>
</reference>
<sequence length="152" mass="17099">MKSLWSSQSGYTLLELLLVLSILGVMFSLLMPAVNKLYLRLELDVASRSLLADLRDSQRSAWVHGDEHEVRFTRFTPRYTLWESGVFRGQKHLPERVNYRLGYIESSVSTLLFGPTRTGGSGGIRLINGAGQQTEVKIYPITGHIVYEGITP</sequence>
<keyword evidence="5" id="KW-1185">Reference proteome</keyword>
<dbReference type="NCBIfam" id="TIGR02532">
    <property type="entry name" value="IV_pilin_GFxxxE"/>
    <property type="match status" value="1"/>
</dbReference>
<dbReference type="EMBL" id="CP022657">
    <property type="protein sequence ID" value="ASS74965.1"/>
    <property type="molecule type" value="Genomic_DNA"/>
</dbReference>
<evidence type="ECO:0000256" key="3">
    <source>
        <dbReference type="SAM" id="Phobius"/>
    </source>
</evidence>
<dbReference type="GO" id="GO:0030420">
    <property type="term" value="P:establishment of competence for transformation"/>
    <property type="evidence" value="ECO:0007669"/>
    <property type="project" value="UniProtKB-KW"/>
</dbReference>
<dbReference type="Pfam" id="PF07963">
    <property type="entry name" value="N_methyl"/>
    <property type="match status" value="1"/>
</dbReference>
<dbReference type="SUPFAM" id="SSF54523">
    <property type="entry name" value="Pili subunits"/>
    <property type="match status" value="1"/>
</dbReference>
<keyword evidence="2" id="KW-0178">Competence</keyword>
<evidence type="ECO:0008006" key="6">
    <source>
        <dbReference type="Google" id="ProtNLM"/>
    </source>
</evidence>
<keyword evidence="3" id="KW-0472">Membrane</keyword>
<dbReference type="GO" id="GO:0009986">
    <property type="term" value="C:cell surface"/>
    <property type="evidence" value="ECO:0007669"/>
    <property type="project" value="UniProtKB-SubCell"/>
</dbReference>
<dbReference type="AlphaFoldDB" id="A0A223D0G9"/>
<evidence type="ECO:0000313" key="5">
    <source>
        <dbReference type="Proteomes" id="UP000214688"/>
    </source>
</evidence>
<evidence type="ECO:0000256" key="2">
    <source>
        <dbReference type="ARBA" id="ARBA00023287"/>
    </source>
</evidence>
<dbReference type="PROSITE" id="PS00409">
    <property type="entry name" value="PROKAR_NTER_METHYL"/>
    <property type="match status" value="1"/>
</dbReference>
<dbReference type="RefSeq" id="WP_094236214.1">
    <property type="nucleotide sequence ID" value="NZ_CP022657.1"/>
</dbReference>
<accession>A0A223D0G9</accession>
<evidence type="ECO:0000313" key="4">
    <source>
        <dbReference type="EMBL" id="ASS74965.1"/>
    </source>
</evidence>
<dbReference type="Proteomes" id="UP000214688">
    <property type="component" value="Chromosome"/>
</dbReference>
<dbReference type="InterPro" id="IPR045584">
    <property type="entry name" value="Pilin-like"/>
</dbReference>
<gene>
    <name evidence="4" type="ORF">CIG75_08180</name>
</gene>
<protein>
    <recommendedName>
        <fullName evidence="6">Prepilin-type N-terminal cleavage/methylation domain-containing protein</fullName>
    </recommendedName>
</protein>
<proteinExistence type="predicted"/>